<dbReference type="InterPro" id="IPR012902">
    <property type="entry name" value="N_methyl_site"/>
</dbReference>
<dbReference type="AlphaFoldDB" id="A0A381VT43"/>
<protein>
    <recommendedName>
        <fullName evidence="3">Type II secretion system protein GspG C-terminal domain-containing protein</fullName>
    </recommendedName>
</protein>
<evidence type="ECO:0000313" key="2">
    <source>
        <dbReference type="EMBL" id="SVA43469.1"/>
    </source>
</evidence>
<keyword evidence="1" id="KW-0812">Transmembrane</keyword>
<proteinExistence type="predicted"/>
<dbReference type="Gene3D" id="3.30.700.10">
    <property type="entry name" value="Glycoprotein, Type 4 Pilin"/>
    <property type="match status" value="1"/>
</dbReference>
<dbReference type="PROSITE" id="PS00409">
    <property type="entry name" value="PROKAR_NTER_METHYL"/>
    <property type="match status" value="1"/>
</dbReference>
<keyword evidence="1" id="KW-0472">Membrane</keyword>
<dbReference type="SUPFAM" id="SSF54523">
    <property type="entry name" value="Pili subunits"/>
    <property type="match status" value="1"/>
</dbReference>
<dbReference type="InterPro" id="IPR045584">
    <property type="entry name" value="Pilin-like"/>
</dbReference>
<gene>
    <name evidence="2" type="ORF">METZ01_LOCUS96323</name>
</gene>
<reference evidence="2" key="1">
    <citation type="submission" date="2018-05" db="EMBL/GenBank/DDBJ databases">
        <authorList>
            <person name="Lanie J.A."/>
            <person name="Ng W.-L."/>
            <person name="Kazmierczak K.M."/>
            <person name="Andrzejewski T.M."/>
            <person name="Davidsen T.M."/>
            <person name="Wayne K.J."/>
            <person name="Tettelin H."/>
            <person name="Glass J.I."/>
            <person name="Rusch D."/>
            <person name="Podicherti R."/>
            <person name="Tsui H.-C.T."/>
            <person name="Winkler M.E."/>
        </authorList>
    </citation>
    <scope>NUCLEOTIDE SEQUENCE</scope>
</reference>
<evidence type="ECO:0008006" key="3">
    <source>
        <dbReference type="Google" id="ProtNLM"/>
    </source>
</evidence>
<accession>A0A381VT43</accession>
<keyword evidence="1" id="KW-1133">Transmembrane helix</keyword>
<sequence>MKHKTSQAGFTLIELIAVMVILGILAAVIIPRITTLTSGAYESNVRSMYGVIKNEVNAQAVKKAMTGGASGHQETYPEGSGTTTITGNIATLANNWLKEWVEDYDETQWYQLNIANHYGNANGSIEANELSNAIVFGYFPHGVLDEIKINGGAVIETGKPSTDLLDIYWIYYAPMTTALGNDEGLDFDGFFMAAFKDDNDGDFEPTFAQTADADDVTVTENGDTEIDDLHWITVKKP</sequence>
<dbReference type="EMBL" id="UINC01009705">
    <property type="protein sequence ID" value="SVA43469.1"/>
    <property type="molecule type" value="Genomic_DNA"/>
</dbReference>
<dbReference type="Pfam" id="PF07963">
    <property type="entry name" value="N_methyl"/>
    <property type="match status" value="1"/>
</dbReference>
<name>A0A381VT43_9ZZZZ</name>
<feature type="transmembrane region" description="Helical" evidence="1">
    <location>
        <begin position="12"/>
        <end position="30"/>
    </location>
</feature>
<dbReference type="NCBIfam" id="TIGR02532">
    <property type="entry name" value="IV_pilin_GFxxxE"/>
    <property type="match status" value="1"/>
</dbReference>
<evidence type="ECO:0000256" key="1">
    <source>
        <dbReference type="SAM" id="Phobius"/>
    </source>
</evidence>
<organism evidence="2">
    <name type="scientific">marine metagenome</name>
    <dbReference type="NCBI Taxonomy" id="408172"/>
    <lineage>
        <taxon>unclassified sequences</taxon>
        <taxon>metagenomes</taxon>
        <taxon>ecological metagenomes</taxon>
    </lineage>
</organism>